<accession>A0ABQ7LD16</accession>
<name>A0ABQ7LD16_BRACM</name>
<gene>
    <name evidence="1" type="primary">A09g504290.1_BraROA</name>
    <name evidence="1" type="ORF">IGI04_034823</name>
</gene>
<organism evidence="1 2">
    <name type="scientific">Brassica rapa subsp. trilocularis</name>
    <dbReference type="NCBI Taxonomy" id="1813537"/>
    <lineage>
        <taxon>Eukaryota</taxon>
        <taxon>Viridiplantae</taxon>
        <taxon>Streptophyta</taxon>
        <taxon>Embryophyta</taxon>
        <taxon>Tracheophyta</taxon>
        <taxon>Spermatophyta</taxon>
        <taxon>Magnoliopsida</taxon>
        <taxon>eudicotyledons</taxon>
        <taxon>Gunneridae</taxon>
        <taxon>Pentapetalae</taxon>
        <taxon>rosids</taxon>
        <taxon>malvids</taxon>
        <taxon>Brassicales</taxon>
        <taxon>Brassicaceae</taxon>
        <taxon>Brassiceae</taxon>
        <taxon>Brassica</taxon>
    </lineage>
</organism>
<sequence length="139" mass="15895">MIFADGEEPVGVRVLTYQSSRSINTILNALNEDEIRYLRESSYEIQYPIFVSDALCHEENSSLPRGGRLGENNHQFTPLACEDIEETDAAEQEIMVLCCRALPTLRSEQRPTFSKISCFESHFKQTISKISYNSSLFNY</sequence>
<protein>
    <submittedName>
        <fullName evidence="1">Uncharacterized protein</fullName>
    </submittedName>
</protein>
<evidence type="ECO:0000313" key="1">
    <source>
        <dbReference type="EMBL" id="KAG5383353.1"/>
    </source>
</evidence>
<proteinExistence type="predicted"/>
<evidence type="ECO:0000313" key="2">
    <source>
        <dbReference type="Proteomes" id="UP000823674"/>
    </source>
</evidence>
<dbReference type="EMBL" id="JADBGQ010000008">
    <property type="protein sequence ID" value="KAG5383353.1"/>
    <property type="molecule type" value="Genomic_DNA"/>
</dbReference>
<dbReference type="Proteomes" id="UP000823674">
    <property type="component" value="Chromosome A09"/>
</dbReference>
<reference evidence="1 2" key="1">
    <citation type="submission" date="2021-03" db="EMBL/GenBank/DDBJ databases">
        <authorList>
            <person name="King G.J."/>
            <person name="Bancroft I."/>
            <person name="Baten A."/>
            <person name="Bloomfield J."/>
            <person name="Borpatragohain P."/>
            <person name="He Z."/>
            <person name="Irish N."/>
            <person name="Irwin J."/>
            <person name="Liu K."/>
            <person name="Mauleon R.P."/>
            <person name="Moore J."/>
            <person name="Morris R."/>
            <person name="Ostergaard L."/>
            <person name="Wang B."/>
            <person name="Wells R."/>
        </authorList>
    </citation>
    <scope>NUCLEOTIDE SEQUENCE [LARGE SCALE GENOMIC DNA]</scope>
    <source>
        <strain evidence="1">R-o-18</strain>
        <tissue evidence="1">Leaf</tissue>
    </source>
</reference>
<comment type="caution">
    <text evidence="1">The sequence shown here is derived from an EMBL/GenBank/DDBJ whole genome shotgun (WGS) entry which is preliminary data.</text>
</comment>
<keyword evidence="2" id="KW-1185">Reference proteome</keyword>